<evidence type="ECO:0000313" key="1">
    <source>
        <dbReference type="EMBL" id="GLT19204.1"/>
    </source>
</evidence>
<sequence length="80" mass="9056">MATLGFVALLLIHENEGVKRANLIIQSIQNEPETTFKAGNYENELVFLYCGVRNCAGYDPKLDRIVYVPQQQLSLQSKKI</sequence>
<comment type="caution">
    <text evidence="1">The sequence shown here is derived from an EMBL/GenBank/DDBJ whole genome shotgun (WGS) entry which is preliminary data.</text>
</comment>
<reference evidence="2" key="1">
    <citation type="journal article" date="2019" name="Int. J. Syst. Evol. Microbiol.">
        <title>The Global Catalogue of Microorganisms (GCM) 10K type strain sequencing project: providing services to taxonomists for standard genome sequencing and annotation.</title>
        <authorList>
            <consortium name="The Broad Institute Genomics Platform"/>
            <consortium name="The Broad Institute Genome Sequencing Center for Infectious Disease"/>
            <person name="Wu L."/>
            <person name="Ma J."/>
        </authorList>
    </citation>
    <scope>NUCLEOTIDE SEQUENCE [LARGE SCALE GENOMIC DNA]</scope>
    <source>
        <strain evidence="2">NBRC 108723</strain>
    </source>
</reference>
<proteinExistence type="predicted"/>
<dbReference type="Proteomes" id="UP001157138">
    <property type="component" value="Unassembled WGS sequence"/>
</dbReference>
<accession>A0ABQ6F2I7</accession>
<dbReference type="EMBL" id="BSPW01000068">
    <property type="protein sequence ID" value="GLT19204.1"/>
    <property type="molecule type" value="Genomic_DNA"/>
</dbReference>
<organism evidence="1 2">
    <name type="scientific">Vibrio zhanjiangensis</name>
    <dbReference type="NCBI Taxonomy" id="1046128"/>
    <lineage>
        <taxon>Bacteria</taxon>
        <taxon>Pseudomonadati</taxon>
        <taxon>Pseudomonadota</taxon>
        <taxon>Gammaproteobacteria</taxon>
        <taxon>Vibrionales</taxon>
        <taxon>Vibrionaceae</taxon>
        <taxon>Vibrio</taxon>
    </lineage>
</organism>
<name>A0ABQ6F2I7_9VIBR</name>
<keyword evidence="2" id="KW-1185">Reference proteome</keyword>
<protein>
    <submittedName>
        <fullName evidence="1">Uncharacterized protein</fullName>
    </submittedName>
</protein>
<evidence type="ECO:0000313" key="2">
    <source>
        <dbReference type="Proteomes" id="UP001157138"/>
    </source>
</evidence>
<gene>
    <name evidence="1" type="ORF">GCM10007938_29860</name>
</gene>